<accession>A0A1I1SUX0</accession>
<sequence>MPVTIDEFLKDHPDLTRLREELDLRLASGDLSKSGRGRRGDRQGHELARGCRLRAELARQESLLRERWSQGREGGLTADEGRIVAHQLSAEAASAGVTAHATVEADEQGDWIVFHGSLSPRSSTHRLWLKASSPIRVRAHWEGFTPACARAAASVAAE</sequence>
<dbReference type="Proteomes" id="UP000199400">
    <property type="component" value="Unassembled WGS sequence"/>
</dbReference>
<dbReference type="EMBL" id="FOMX01000002">
    <property type="protein sequence ID" value="SFD50176.1"/>
    <property type="molecule type" value="Genomic_DNA"/>
</dbReference>
<dbReference type="STRING" id="54.SAMN02745121_00286"/>
<dbReference type="AlphaFoldDB" id="A0A1I1SUX0"/>
<gene>
    <name evidence="1" type="ORF">SAMN02745121_00286</name>
</gene>
<evidence type="ECO:0000313" key="1">
    <source>
        <dbReference type="EMBL" id="SFD50176.1"/>
    </source>
</evidence>
<protein>
    <submittedName>
        <fullName evidence="1">Uncharacterized protein</fullName>
    </submittedName>
</protein>
<evidence type="ECO:0000313" key="2">
    <source>
        <dbReference type="Proteomes" id="UP000199400"/>
    </source>
</evidence>
<dbReference type="RefSeq" id="WP_096333365.1">
    <property type="nucleotide sequence ID" value="NZ_FOMX01000002.1"/>
</dbReference>
<keyword evidence="2" id="KW-1185">Reference proteome</keyword>
<proteinExistence type="predicted"/>
<reference evidence="2" key="1">
    <citation type="submission" date="2016-10" db="EMBL/GenBank/DDBJ databases">
        <authorList>
            <person name="Varghese N."/>
            <person name="Submissions S."/>
        </authorList>
    </citation>
    <scope>NUCLEOTIDE SEQUENCE [LARGE SCALE GENOMIC DNA]</scope>
    <source>
        <strain evidence="2">ATCC 25963</strain>
    </source>
</reference>
<name>A0A1I1SUX0_9BACT</name>
<organism evidence="1 2">
    <name type="scientific">Nannocystis exedens</name>
    <dbReference type="NCBI Taxonomy" id="54"/>
    <lineage>
        <taxon>Bacteria</taxon>
        <taxon>Pseudomonadati</taxon>
        <taxon>Myxococcota</taxon>
        <taxon>Polyangia</taxon>
        <taxon>Nannocystales</taxon>
        <taxon>Nannocystaceae</taxon>
        <taxon>Nannocystis</taxon>
    </lineage>
</organism>